<dbReference type="InterPro" id="IPR014729">
    <property type="entry name" value="Rossmann-like_a/b/a_fold"/>
</dbReference>
<sequence>MDIEDLFNETLALEESKDEPLVIPEFGPCSGEGGEQSSSQASGGAGACCSTKSLSCSTLCDCETKAKPVLIPQKSTEIAKKSMCFKCKVKPPSFTNKQDKVCKECFLDILIHKFKSSLRQNLKIWKDDLNLICISGGSNSMALLNLLYISLFANQSTRKMFFRVHILYIDECAAVYGVDEDVRKRNIDFIVETCQRYNFTYTIVPLESVFDIDIEKLPGLDMRVADEAAAQLIGEERKRDEIEHSTPVGMEEVANRVIEVTDVQGKREAIRGIMETLPTASNFREDLILYFKRWIIVDFALKYNFKKILFGTTGHKVATNLLAQLAKGRGASIAHEISYIDDKNFNGRITFMNPMREFLHKEIALYNFLNKVDIIHQKPLAQLLNPHTTSPSFASADLLIESFFDKLQDKFNVNTVPTVVKLTNKLQKSINMPTTPYPFCPLCMGVRDQVNNLLEMGSTIKRIQLNEDGSFAGVQAIERPEEWLEGAETVGRALCFGCKRMVISSYTVEKRQRFLGLLPKIVMQNCERLNAAEATASLGGVGASSV</sequence>
<dbReference type="GO" id="GO:0032447">
    <property type="term" value="P:protein urmylation"/>
    <property type="evidence" value="ECO:0007669"/>
    <property type="project" value="UniProtKB-UniRule"/>
</dbReference>
<dbReference type="GO" id="GO:0016779">
    <property type="term" value="F:nucleotidyltransferase activity"/>
    <property type="evidence" value="ECO:0007669"/>
    <property type="project" value="UniProtKB-UniRule"/>
</dbReference>
<dbReference type="SUPFAM" id="SSF52402">
    <property type="entry name" value="Adenine nucleotide alpha hydrolases-like"/>
    <property type="match status" value="1"/>
</dbReference>
<dbReference type="HAMAP" id="MF_03054">
    <property type="entry name" value="CTU2"/>
    <property type="match status" value="1"/>
</dbReference>
<evidence type="ECO:0000256" key="1">
    <source>
        <dbReference type="ARBA" id="ARBA00022490"/>
    </source>
</evidence>
<keyword evidence="5" id="KW-1185">Reference proteome</keyword>
<comment type="function">
    <text evidence="3">Plays a central role in 2-thiolation of mcm(5)S(2)U at tRNA wobble positions of tRNA(Lys), tRNA(Glu) and tRNA(Gln). May act by forming a heterodimer with NCS6/CTU1 that ligates sulfur from thiocarboxylated URM1 onto the uridine of tRNAs at wobble position.</text>
</comment>
<dbReference type="AlphaFoldDB" id="A0A8J8T5T4"/>
<dbReference type="PANTHER" id="PTHR20882:SF14">
    <property type="entry name" value="CYTOPLASMIC TRNA 2-THIOLATION PROTEIN 2"/>
    <property type="match status" value="1"/>
</dbReference>
<dbReference type="GO" id="GO:0016783">
    <property type="term" value="F:sulfurtransferase activity"/>
    <property type="evidence" value="ECO:0007669"/>
    <property type="project" value="TreeGrafter"/>
</dbReference>
<dbReference type="UniPathway" id="UPA00988"/>
<accession>A0A8J8T5T4</accession>
<dbReference type="GO" id="GO:0000049">
    <property type="term" value="F:tRNA binding"/>
    <property type="evidence" value="ECO:0007669"/>
    <property type="project" value="InterPro"/>
</dbReference>
<gene>
    <name evidence="4" type="ORF">FGO68_gene3158</name>
</gene>
<comment type="subcellular location">
    <subcellularLocation>
        <location evidence="3">Cytoplasm</location>
    </subcellularLocation>
</comment>
<evidence type="ECO:0000256" key="2">
    <source>
        <dbReference type="ARBA" id="ARBA00022694"/>
    </source>
</evidence>
<keyword evidence="1 3" id="KW-0963">Cytoplasm</keyword>
<dbReference type="OrthoDB" id="25129at2759"/>
<dbReference type="InterPro" id="IPR019407">
    <property type="entry name" value="CTU2"/>
</dbReference>
<name>A0A8J8T5T4_HALGN</name>
<comment type="caution">
    <text evidence="4">The sequence shown here is derived from an EMBL/GenBank/DDBJ whole genome shotgun (WGS) entry which is preliminary data.</text>
</comment>
<dbReference type="Pfam" id="PF10288">
    <property type="entry name" value="CTU2"/>
    <property type="match status" value="1"/>
</dbReference>
<evidence type="ECO:0000256" key="3">
    <source>
        <dbReference type="HAMAP-Rule" id="MF_03054"/>
    </source>
</evidence>
<evidence type="ECO:0000313" key="4">
    <source>
        <dbReference type="EMBL" id="TNV83462.1"/>
    </source>
</evidence>
<organism evidence="4 5">
    <name type="scientific">Halteria grandinella</name>
    <dbReference type="NCBI Taxonomy" id="5974"/>
    <lineage>
        <taxon>Eukaryota</taxon>
        <taxon>Sar</taxon>
        <taxon>Alveolata</taxon>
        <taxon>Ciliophora</taxon>
        <taxon>Intramacronucleata</taxon>
        <taxon>Spirotrichea</taxon>
        <taxon>Stichotrichia</taxon>
        <taxon>Sporadotrichida</taxon>
        <taxon>Halteriidae</taxon>
        <taxon>Halteria</taxon>
    </lineage>
</organism>
<protein>
    <recommendedName>
        <fullName evidence="3">Cytoplasmic tRNA 2-thiolation protein 2</fullName>
    </recommendedName>
</protein>
<comment type="similarity">
    <text evidence="3">Belongs to the CTU2/NCS2 family.</text>
</comment>
<dbReference type="Proteomes" id="UP000785679">
    <property type="component" value="Unassembled WGS sequence"/>
</dbReference>
<comment type="pathway">
    <text evidence="3">tRNA modification; 5-methoxycarbonylmethyl-2-thiouridine-tRNA biosynthesis.</text>
</comment>
<dbReference type="EMBL" id="RRYP01003810">
    <property type="protein sequence ID" value="TNV83462.1"/>
    <property type="molecule type" value="Genomic_DNA"/>
</dbReference>
<proteinExistence type="inferred from homology"/>
<evidence type="ECO:0000313" key="5">
    <source>
        <dbReference type="Proteomes" id="UP000785679"/>
    </source>
</evidence>
<dbReference type="PANTHER" id="PTHR20882">
    <property type="entry name" value="CYTOPLASMIC TRNA 2-THIOLATION PROTEIN 2"/>
    <property type="match status" value="1"/>
</dbReference>
<keyword evidence="2 3" id="KW-0819">tRNA processing</keyword>
<reference evidence="4" key="1">
    <citation type="submission" date="2019-06" db="EMBL/GenBank/DDBJ databases">
        <authorList>
            <person name="Zheng W."/>
        </authorList>
    </citation>
    <scope>NUCLEOTIDE SEQUENCE</scope>
    <source>
        <strain evidence="4">QDHG01</strain>
    </source>
</reference>
<dbReference type="GO" id="GO:0002143">
    <property type="term" value="P:tRNA wobble position uridine thiolation"/>
    <property type="evidence" value="ECO:0007669"/>
    <property type="project" value="TreeGrafter"/>
</dbReference>
<dbReference type="Gene3D" id="3.40.50.620">
    <property type="entry name" value="HUPs"/>
    <property type="match status" value="1"/>
</dbReference>
<dbReference type="GO" id="GO:0005829">
    <property type="term" value="C:cytosol"/>
    <property type="evidence" value="ECO:0007669"/>
    <property type="project" value="TreeGrafter"/>
</dbReference>